<feature type="compositionally biased region" description="Basic and acidic residues" evidence="1">
    <location>
        <begin position="189"/>
        <end position="200"/>
    </location>
</feature>
<keyword evidence="3" id="KW-1185">Reference proteome</keyword>
<keyword evidence="2" id="KW-0969">Cilium</keyword>
<feature type="region of interest" description="Disordered" evidence="1">
    <location>
        <begin position="178"/>
        <end position="208"/>
    </location>
</feature>
<dbReference type="PANTHER" id="PTHR43384">
    <property type="entry name" value="SEPTUM SITE-DETERMINING PROTEIN MIND HOMOLOG, CHLOROPLASTIC-RELATED"/>
    <property type="match status" value="1"/>
</dbReference>
<accession>A0ABY8CD59</accession>
<dbReference type="SUPFAM" id="SSF52540">
    <property type="entry name" value="P-loop containing nucleoside triphosphate hydrolases"/>
    <property type="match status" value="1"/>
</dbReference>
<evidence type="ECO:0000313" key="3">
    <source>
        <dbReference type="Proteomes" id="UP001218034"/>
    </source>
</evidence>
<keyword evidence="2" id="KW-0282">Flagellum</keyword>
<organism evidence="2 3">
    <name type="scientific">Candidatus Nanohalococcus occultus</name>
    <dbReference type="NCBI Taxonomy" id="2978047"/>
    <lineage>
        <taxon>Archaea</taxon>
        <taxon>Candidatus Nanohalarchaeota</taxon>
        <taxon>Candidatus Nanohalarchaeota incertae sedis</taxon>
        <taxon>Candidatus Nanohalococcus</taxon>
    </lineage>
</organism>
<keyword evidence="2" id="KW-0966">Cell projection</keyword>
<evidence type="ECO:0000313" key="2">
    <source>
        <dbReference type="EMBL" id="WEL19157.1"/>
    </source>
</evidence>
<sequence length="208" mass="22591">MAQHFGLGFQDVSLNDVLSGEAYITQAVAKHPAGVSILPASILEFSANGESLKHTLVEFLGDKDFVLIDAGAGTNDEVEHAIEASDEVLLVSEPELPSLTNCLGAKKLAEQLERDVLGLVLNSVRKEKSEVDKADIKNLIETDIIGRVPDHRHVREGIALREPVVSYKPKSEVSNAIKDVSHRIQGNEPPKRTLKDKLASKIEGVSPF</sequence>
<evidence type="ECO:0000256" key="1">
    <source>
        <dbReference type="SAM" id="MobiDB-lite"/>
    </source>
</evidence>
<dbReference type="Proteomes" id="UP001218034">
    <property type="component" value="Chromosome"/>
</dbReference>
<dbReference type="InterPro" id="IPR050625">
    <property type="entry name" value="ParA/MinD_ATPase"/>
</dbReference>
<dbReference type="PANTHER" id="PTHR43384:SF10">
    <property type="entry name" value="ATPASE INVOLVED IN CHROMOSOME PARTITIONING, PARA_MIND FAMILY"/>
    <property type="match status" value="1"/>
</dbReference>
<protein>
    <submittedName>
        <fullName evidence="2">FleN family ATPase involved in flagellar biosynthesis</fullName>
    </submittedName>
</protein>
<proteinExistence type="predicted"/>
<dbReference type="InterPro" id="IPR027417">
    <property type="entry name" value="P-loop_NTPase"/>
</dbReference>
<dbReference type="EMBL" id="CP104395">
    <property type="protein sequence ID" value="WEL19157.1"/>
    <property type="molecule type" value="Genomic_DNA"/>
</dbReference>
<name>A0ABY8CD59_9ARCH</name>
<reference evidence="2 3" key="1">
    <citation type="submission" date="2022-09" db="EMBL/GenBank/DDBJ databases">
        <title>Xylan utilization by haloarchaea-nanohaloarchaea associations.</title>
        <authorList>
            <person name="Yakimov M."/>
        </authorList>
    </citation>
    <scope>NUCLEOTIDE SEQUENCE [LARGE SCALE GENOMIC DNA]</scope>
    <source>
        <strain evidence="2 3">SVXNc</strain>
    </source>
</reference>
<gene>
    <name evidence="2" type="primary">flhG2</name>
    <name evidence="2" type="ORF">SVXNc_0125</name>
</gene>
<dbReference type="Gene3D" id="3.40.50.300">
    <property type="entry name" value="P-loop containing nucleotide triphosphate hydrolases"/>
    <property type="match status" value="1"/>
</dbReference>